<organism evidence="2 3">
    <name type="scientific">Planotetraspora kaengkrachanensis</name>
    <dbReference type="NCBI Taxonomy" id="575193"/>
    <lineage>
        <taxon>Bacteria</taxon>
        <taxon>Bacillati</taxon>
        <taxon>Actinomycetota</taxon>
        <taxon>Actinomycetes</taxon>
        <taxon>Streptosporangiales</taxon>
        <taxon>Streptosporangiaceae</taxon>
        <taxon>Planotetraspora</taxon>
    </lineage>
</organism>
<reference evidence="2 3" key="1">
    <citation type="submission" date="2021-01" db="EMBL/GenBank/DDBJ databases">
        <title>Whole genome shotgun sequence of Planotetraspora kaengkrachanensis NBRC 104272.</title>
        <authorList>
            <person name="Komaki H."/>
            <person name="Tamura T."/>
        </authorList>
    </citation>
    <scope>NUCLEOTIDE SEQUENCE [LARGE SCALE GENOMIC DNA]</scope>
    <source>
        <strain evidence="2 3">NBRC 104272</strain>
    </source>
</reference>
<dbReference type="InterPro" id="IPR004360">
    <property type="entry name" value="Glyas_Fos-R_dOase_dom"/>
</dbReference>
<protein>
    <submittedName>
        <fullName evidence="2">Glyoxalase</fullName>
    </submittedName>
</protein>
<name>A0A8J3PRB6_9ACTN</name>
<comment type="caution">
    <text evidence="2">The sequence shown here is derived from an EMBL/GenBank/DDBJ whole genome shotgun (WGS) entry which is preliminary data.</text>
</comment>
<dbReference type="PROSITE" id="PS51819">
    <property type="entry name" value="VOC"/>
    <property type="match status" value="1"/>
</dbReference>
<dbReference type="InterPro" id="IPR029068">
    <property type="entry name" value="Glyas_Bleomycin-R_OHBP_Dase"/>
</dbReference>
<sequence>MDLALSGFHHVKLPVTDVVRSRDWYERVLGLRTHMEFVEEGTLMGIALCDAKYMLDLAIRHDPVRAAALAGFDPIAFRVPRTRDLDAWKRRLDDLAEPHGGIVTGHAGQVLIGLHDPDGIEIRLYAPGGSDEL</sequence>
<dbReference type="Pfam" id="PF00903">
    <property type="entry name" value="Glyoxalase"/>
    <property type="match status" value="1"/>
</dbReference>
<dbReference type="EMBL" id="BONV01000006">
    <property type="protein sequence ID" value="GIG79022.1"/>
    <property type="molecule type" value="Genomic_DNA"/>
</dbReference>
<feature type="domain" description="VOC" evidence="1">
    <location>
        <begin position="7"/>
        <end position="127"/>
    </location>
</feature>
<dbReference type="CDD" id="cd06587">
    <property type="entry name" value="VOC"/>
    <property type="match status" value="1"/>
</dbReference>
<dbReference type="SUPFAM" id="SSF54593">
    <property type="entry name" value="Glyoxalase/Bleomycin resistance protein/Dihydroxybiphenyl dioxygenase"/>
    <property type="match status" value="1"/>
</dbReference>
<keyword evidence="3" id="KW-1185">Reference proteome</keyword>
<dbReference type="AlphaFoldDB" id="A0A8J3PRB6"/>
<dbReference type="Gene3D" id="3.10.180.10">
    <property type="entry name" value="2,3-Dihydroxybiphenyl 1,2-Dioxygenase, domain 1"/>
    <property type="match status" value="1"/>
</dbReference>
<gene>
    <name evidence="2" type="primary">yaeR</name>
    <name evidence="2" type="ORF">Pka01_21490</name>
</gene>
<dbReference type="Proteomes" id="UP000630097">
    <property type="component" value="Unassembled WGS sequence"/>
</dbReference>
<dbReference type="RefSeq" id="WP_203882491.1">
    <property type="nucleotide sequence ID" value="NZ_BAABHH010000009.1"/>
</dbReference>
<dbReference type="InterPro" id="IPR037523">
    <property type="entry name" value="VOC_core"/>
</dbReference>
<evidence type="ECO:0000313" key="3">
    <source>
        <dbReference type="Proteomes" id="UP000630097"/>
    </source>
</evidence>
<proteinExistence type="predicted"/>
<evidence type="ECO:0000259" key="1">
    <source>
        <dbReference type="PROSITE" id="PS51819"/>
    </source>
</evidence>
<accession>A0A8J3PRB6</accession>
<evidence type="ECO:0000313" key="2">
    <source>
        <dbReference type="EMBL" id="GIG79022.1"/>
    </source>
</evidence>